<protein>
    <submittedName>
        <fullName evidence="2">Catechol 2,3-dioxygenase-like lactoylglutathione lyase family enzyme</fullName>
    </submittedName>
</protein>
<dbReference type="Proteomes" id="UP000578352">
    <property type="component" value="Unassembled WGS sequence"/>
</dbReference>
<proteinExistence type="predicted"/>
<dbReference type="PANTHER" id="PTHR36437">
    <property type="entry name" value="GLYOXALASE/BLEOMYCIN RESISTANCE PROTEIN/DIOXYGENASE"/>
    <property type="match status" value="1"/>
</dbReference>
<reference evidence="2 3" key="1">
    <citation type="submission" date="2020-07" db="EMBL/GenBank/DDBJ databases">
        <title>Sequencing the genomes of 1000 actinobacteria strains.</title>
        <authorList>
            <person name="Klenk H.-P."/>
        </authorList>
    </citation>
    <scope>NUCLEOTIDE SEQUENCE [LARGE SCALE GENOMIC DNA]</scope>
    <source>
        <strain evidence="2 3">DSM 15165</strain>
    </source>
</reference>
<dbReference type="RefSeq" id="WP_179608348.1">
    <property type="nucleotide sequence ID" value="NZ_BAABEH010000001.1"/>
</dbReference>
<dbReference type="SUPFAM" id="SSF54593">
    <property type="entry name" value="Glyoxalase/Bleomycin resistance protein/Dihydroxybiphenyl dioxygenase"/>
    <property type="match status" value="1"/>
</dbReference>
<comment type="caution">
    <text evidence="2">The sequence shown here is derived from an EMBL/GenBank/DDBJ whole genome shotgun (WGS) entry which is preliminary data.</text>
</comment>
<accession>A0A853D2A1</accession>
<feature type="domain" description="VOC" evidence="1">
    <location>
        <begin position="9"/>
        <end position="124"/>
    </location>
</feature>
<dbReference type="PANTHER" id="PTHR36437:SF2">
    <property type="entry name" value="GLYOXALASE_BLEOMYCIN RESISTANCE PROTEIN_DIOXYGENASE"/>
    <property type="match status" value="1"/>
</dbReference>
<dbReference type="EMBL" id="JACCFL010000001">
    <property type="protein sequence ID" value="NYJ25571.1"/>
    <property type="molecule type" value="Genomic_DNA"/>
</dbReference>
<evidence type="ECO:0000313" key="2">
    <source>
        <dbReference type="EMBL" id="NYJ25571.1"/>
    </source>
</evidence>
<dbReference type="GO" id="GO:0051213">
    <property type="term" value="F:dioxygenase activity"/>
    <property type="evidence" value="ECO:0007669"/>
    <property type="project" value="UniProtKB-KW"/>
</dbReference>
<dbReference type="InterPro" id="IPR029068">
    <property type="entry name" value="Glyas_Bleomycin-R_OHBP_Dase"/>
</dbReference>
<sequence length="125" mass="13204">MTSSIPALRIQTVTIPVADQERSLAFYRDVLGFEVRADASFGDSRWLAVAPAGSGVDFTLHPPFPGQAAPGWQQGIVLHTDDIAGVVAALRAASVEVADPEQVGWGVQTQFSDPDGNGFVLLQQG</sequence>
<keyword evidence="2" id="KW-0456">Lyase</keyword>
<dbReference type="InterPro" id="IPR037523">
    <property type="entry name" value="VOC_core"/>
</dbReference>
<dbReference type="Pfam" id="PF00903">
    <property type="entry name" value="Glyoxalase"/>
    <property type="match status" value="1"/>
</dbReference>
<gene>
    <name evidence="2" type="ORF">HNR13_003858</name>
</gene>
<name>A0A853D2A1_9MICO</name>
<dbReference type="PROSITE" id="PS51819">
    <property type="entry name" value="VOC"/>
    <property type="match status" value="1"/>
</dbReference>
<dbReference type="GO" id="GO:0016829">
    <property type="term" value="F:lyase activity"/>
    <property type="evidence" value="ECO:0007669"/>
    <property type="project" value="UniProtKB-KW"/>
</dbReference>
<keyword evidence="2" id="KW-0223">Dioxygenase</keyword>
<evidence type="ECO:0000259" key="1">
    <source>
        <dbReference type="PROSITE" id="PS51819"/>
    </source>
</evidence>
<organism evidence="2 3">
    <name type="scientific">Leifsonia shinshuensis</name>
    <dbReference type="NCBI Taxonomy" id="150026"/>
    <lineage>
        <taxon>Bacteria</taxon>
        <taxon>Bacillati</taxon>
        <taxon>Actinomycetota</taxon>
        <taxon>Actinomycetes</taxon>
        <taxon>Micrococcales</taxon>
        <taxon>Microbacteriaceae</taxon>
        <taxon>Leifsonia</taxon>
    </lineage>
</organism>
<dbReference type="Gene3D" id="3.10.180.10">
    <property type="entry name" value="2,3-Dihydroxybiphenyl 1,2-Dioxygenase, domain 1"/>
    <property type="match status" value="1"/>
</dbReference>
<dbReference type="AlphaFoldDB" id="A0A853D2A1"/>
<keyword evidence="2" id="KW-0560">Oxidoreductase</keyword>
<evidence type="ECO:0000313" key="3">
    <source>
        <dbReference type="Proteomes" id="UP000578352"/>
    </source>
</evidence>
<dbReference type="InterPro" id="IPR004360">
    <property type="entry name" value="Glyas_Fos-R_dOase_dom"/>
</dbReference>